<keyword evidence="3" id="KW-1185">Reference proteome</keyword>
<protein>
    <submittedName>
        <fullName evidence="2">Uncharacterized protein</fullName>
    </submittedName>
</protein>
<dbReference type="EMBL" id="CAUYUJ010016826">
    <property type="protein sequence ID" value="CAK0869162.1"/>
    <property type="molecule type" value="Genomic_DNA"/>
</dbReference>
<feature type="region of interest" description="Disordered" evidence="1">
    <location>
        <begin position="39"/>
        <end position="92"/>
    </location>
</feature>
<feature type="non-terminal residue" evidence="2">
    <location>
        <position position="92"/>
    </location>
</feature>
<evidence type="ECO:0000313" key="3">
    <source>
        <dbReference type="Proteomes" id="UP001189429"/>
    </source>
</evidence>
<feature type="compositionally biased region" description="Low complexity" evidence="1">
    <location>
        <begin position="61"/>
        <end position="77"/>
    </location>
</feature>
<sequence>TSWRRSCGCRSCVSHWRRASRDRCAASLTSTCCSWRAVTRGGRRPQGPCRSWPTRTSRTCSEPSSPSCGPSSASTPPERVPTPLRSGRPRPQ</sequence>
<evidence type="ECO:0000256" key="1">
    <source>
        <dbReference type="SAM" id="MobiDB-lite"/>
    </source>
</evidence>
<feature type="non-terminal residue" evidence="2">
    <location>
        <position position="1"/>
    </location>
</feature>
<evidence type="ECO:0000313" key="2">
    <source>
        <dbReference type="EMBL" id="CAK0869162.1"/>
    </source>
</evidence>
<name>A0ABN9VB22_9DINO</name>
<gene>
    <name evidence="2" type="ORF">PCOR1329_LOCUS55614</name>
</gene>
<proteinExistence type="predicted"/>
<accession>A0ABN9VB22</accession>
<dbReference type="Proteomes" id="UP001189429">
    <property type="component" value="Unassembled WGS sequence"/>
</dbReference>
<reference evidence="2" key="1">
    <citation type="submission" date="2023-10" db="EMBL/GenBank/DDBJ databases">
        <authorList>
            <person name="Chen Y."/>
            <person name="Shah S."/>
            <person name="Dougan E. K."/>
            <person name="Thang M."/>
            <person name="Chan C."/>
        </authorList>
    </citation>
    <scope>NUCLEOTIDE SEQUENCE [LARGE SCALE GENOMIC DNA]</scope>
</reference>
<organism evidence="2 3">
    <name type="scientific">Prorocentrum cordatum</name>
    <dbReference type="NCBI Taxonomy" id="2364126"/>
    <lineage>
        <taxon>Eukaryota</taxon>
        <taxon>Sar</taxon>
        <taxon>Alveolata</taxon>
        <taxon>Dinophyceae</taxon>
        <taxon>Prorocentrales</taxon>
        <taxon>Prorocentraceae</taxon>
        <taxon>Prorocentrum</taxon>
    </lineage>
</organism>
<comment type="caution">
    <text evidence="2">The sequence shown here is derived from an EMBL/GenBank/DDBJ whole genome shotgun (WGS) entry which is preliminary data.</text>
</comment>